<gene>
    <name evidence="1" type="ORF">CYCCA115_LOCUS21632</name>
</gene>
<organism evidence="1 2">
    <name type="scientific">Cylindrotheca closterium</name>
    <dbReference type="NCBI Taxonomy" id="2856"/>
    <lineage>
        <taxon>Eukaryota</taxon>
        <taxon>Sar</taxon>
        <taxon>Stramenopiles</taxon>
        <taxon>Ochrophyta</taxon>
        <taxon>Bacillariophyta</taxon>
        <taxon>Bacillariophyceae</taxon>
        <taxon>Bacillariophycidae</taxon>
        <taxon>Bacillariales</taxon>
        <taxon>Bacillariaceae</taxon>
        <taxon>Cylindrotheca</taxon>
    </lineage>
</organism>
<accession>A0AAD2GAT1</accession>
<dbReference type="AlphaFoldDB" id="A0AAD2GAT1"/>
<dbReference type="Gene3D" id="3.40.50.1000">
    <property type="entry name" value="HAD superfamily/HAD-like"/>
    <property type="match status" value="1"/>
</dbReference>
<name>A0AAD2GAT1_9STRA</name>
<protein>
    <submittedName>
        <fullName evidence="1">Uncharacterized protein</fullName>
    </submittedName>
</protein>
<comment type="caution">
    <text evidence="1">The sequence shown here is derived from an EMBL/GenBank/DDBJ whole genome shotgun (WGS) entry which is preliminary data.</text>
</comment>
<dbReference type="Proteomes" id="UP001295423">
    <property type="component" value="Unassembled WGS sequence"/>
</dbReference>
<keyword evidence="2" id="KW-1185">Reference proteome</keyword>
<dbReference type="EMBL" id="CAKOGP040002247">
    <property type="protein sequence ID" value="CAJ1966048.1"/>
    <property type="molecule type" value="Genomic_DNA"/>
</dbReference>
<evidence type="ECO:0000313" key="1">
    <source>
        <dbReference type="EMBL" id="CAJ1966048.1"/>
    </source>
</evidence>
<proteinExistence type="predicted"/>
<reference evidence="1" key="1">
    <citation type="submission" date="2023-08" db="EMBL/GenBank/DDBJ databases">
        <authorList>
            <person name="Audoor S."/>
            <person name="Bilcke G."/>
        </authorList>
    </citation>
    <scope>NUCLEOTIDE SEQUENCE</scope>
</reference>
<evidence type="ECO:0000313" key="2">
    <source>
        <dbReference type="Proteomes" id="UP001295423"/>
    </source>
</evidence>
<dbReference type="InterPro" id="IPR023214">
    <property type="entry name" value="HAD_sf"/>
</dbReference>
<sequence length="172" mass="20086">MAMKCRIGIDFGETIGRVEDHADSAGAYPYSLEMIRHLVFQFGSDHVFIVSKAGPQMQQRISQWLKDATFFQKTNMKRSNLIFCRQYLDKVAIVEKLQISVFFDDNFKVVSSLSKLKQVKRIFWMHADTRQLKQIARGHRNKIAITHSWSNTMKYFQKIHPDKDANVKGETR</sequence>